<evidence type="ECO:0000256" key="3">
    <source>
        <dbReference type="ARBA" id="ARBA00023212"/>
    </source>
</evidence>
<feature type="compositionally biased region" description="Polar residues" evidence="5">
    <location>
        <begin position="1588"/>
        <end position="1597"/>
    </location>
</feature>
<feature type="compositionally biased region" description="Polar residues" evidence="5">
    <location>
        <begin position="560"/>
        <end position="569"/>
    </location>
</feature>
<dbReference type="GeneTree" id="ENSGT00940000153123"/>
<feature type="compositionally biased region" description="Basic and acidic residues" evidence="5">
    <location>
        <begin position="1539"/>
        <end position="1552"/>
    </location>
</feature>
<feature type="compositionally biased region" description="Basic and acidic residues" evidence="5">
    <location>
        <begin position="1636"/>
        <end position="1656"/>
    </location>
</feature>
<feature type="region of interest" description="Disordered" evidence="5">
    <location>
        <begin position="644"/>
        <end position="700"/>
    </location>
</feature>
<feature type="region of interest" description="Disordered" evidence="5">
    <location>
        <begin position="1692"/>
        <end position="1760"/>
    </location>
</feature>
<reference evidence="7 8" key="1">
    <citation type="submission" date="2017-10" db="EMBL/GenBank/DDBJ databases">
        <title>A new Pekin duck reference genome.</title>
        <authorList>
            <person name="Hou Z.-C."/>
            <person name="Zhou Z.-K."/>
            <person name="Zhu F."/>
            <person name="Hou S.-S."/>
        </authorList>
    </citation>
    <scope>NUCLEOTIDE SEQUENCE [LARGE SCALE GENOMIC DNA]</scope>
</reference>
<organism evidence="7 8">
    <name type="scientific">Anas platyrhynchos platyrhynchos</name>
    <name type="common">Northern mallard</name>
    <dbReference type="NCBI Taxonomy" id="8840"/>
    <lineage>
        <taxon>Eukaryota</taxon>
        <taxon>Metazoa</taxon>
        <taxon>Chordata</taxon>
        <taxon>Craniata</taxon>
        <taxon>Vertebrata</taxon>
        <taxon>Euteleostomi</taxon>
        <taxon>Archelosauria</taxon>
        <taxon>Archosauria</taxon>
        <taxon>Dinosauria</taxon>
        <taxon>Saurischia</taxon>
        <taxon>Theropoda</taxon>
        <taxon>Coelurosauria</taxon>
        <taxon>Aves</taxon>
        <taxon>Neognathae</taxon>
        <taxon>Galloanserae</taxon>
        <taxon>Anseriformes</taxon>
        <taxon>Anatidae</taxon>
        <taxon>Anatinae</taxon>
        <taxon>Anas</taxon>
    </lineage>
</organism>
<feature type="region of interest" description="Disordered" evidence="5">
    <location>
        <begin position="1088"/>
        <end position="1111"/>
    </location>
</feature>
<evidence type="ECO:0000256" key="1">
    <source>
        <dbReference type="ARBA" id="ARBA00004300"/>
    </source>
</evidence>
<proteinExistence type="predicted"/>
<feature type="compositionally biased region" description="Polar residues" evidence="5">
    <location>
        <begin position="1130"/>
        <end position="1139"/>
    </location>
</feature>
<sequence>MKRKVAKVGKLRLSPNEETMLLKEEYERRRKLRLQQVREQQKYIALQIRQKVKQKREEQLHQLEETLRAEWQKEQDEKIKALEKLFLSSLRAVGEGHRQAKENEPDLEALAKQAEERKQRAEKRHRKALREQKFQKEKLLHEQTRRINARKHALDVERERAAKVASLPPPPPHPLENFEAKKIPAVKAYGAGNFSITRYHISEPYVDREMDGEQPDARLAAEEEVKRLEELHREAEREKREQVAKAHLRGSHALKKVHLAQDRERLLKELEQMQNVDRMRRRQRVAQMPPQLFVPAYKRMEIKDDWQRELEFAFEDMYSEDRQMKGDLILQFEPQPLPTPSDRSQDNDLDLSLEQESACDNQQESEQMTEGEVPDESEKHEEAKTHQSQSKLALKKLLNKIRSQKEEWTSKNEKEIPSEAETIESGTIPSEERQLCDVELDCEQHKNSVCEAEDSVETLEHTAAAESSILIHPQEQAAKIRMENERKKLIEQIEQQKQEQLALLKQIEEKKARLEADLLKIQMQTCLEEAKNKEEEEEKGQPVQSCSIPSPDQPKEVEQESGSTAVSETRSPREDSHLQMIRNYQQRLLQQNRLHEQTIEEARKRLQEYQNKLKERYSAASVTPSSSVETKSVLKPVLEPVLQRQRVQRTQHQSPEQVRAEDHARSPPVFSSLSNVPESTSSQNHEEQTHHVCPGRHAQPLETSKSRYGEFHLPWSCPSQEPVSLLETSPDQAREPSPFQLPSASVTQGVTAVRTRTEARVQHVRFALPAEDSSEPSEAEHFQESSQVMSDCQTETEAVEEPPLTAAFTPATGSHVVQAATAEFLAGQQGSVGSTTRTSLEPTARTEPVTSSHEEGVEEFLTSKSGQASLLNYSGILNLRDRMLASSESIQAQQRYLKELQEQLDAQREALLSRQKIQEQLLLQKHSKLKEQMQMQEQEALKEFLNKQVRRISTNEEMTEALMPDWINRSDIFQDSENYQQENCGMNKLHRNEMISQCIDLAGQTEQPEKVLHREQKWRSSKPPVTKVKLGLDLEQHELSVIPEVDTPRSCNVSFAGKTDSVGGESSTMSTVGEFAYVKCYSPALRKDGRSPGSITSCEEQISGESPRQRKQSGLLQELLLMSAETSCDSAQSQDSLTARDSPFPAAEVGEETPRSGPSFRSIHAEVLSKVVSPDLCSEAFMQAIPCDLSSTISTGSFLTSETLDASPIDTGLSSDSTEDRILKKTGSCPWSSLLPFTSRLRQENLSRAPETWLPEGATFLYKGSETQQILEKCGGDLNSSSENNVHFQGSDESFHPLRAESSLSDLSQNADQPEDRNIMLETSSGQNPGIRVRDNENGISSAREYEELTRSMECVSLQCSMEETRNESLSSLEEQKSFYQLNTTPVPVDKTSPQHLLNESVTFRQEALSSEEKLPVKVFDRKYVKLPEKFLHVHEANKAVAVDSQCNSHVKEPDQGFPEVQKSSWITRETSLEVPGIHLQAVQQNVSFLGRREKHSSSVPGSSCRIPVWETESGHGIMEEPELTLISSNDISVVESDVEHMNQEKSEEDKISNPASADKSDLNDFTEEREFLPLVPDADYSMFVRPDSSSRAQSPNDRQHPSHQTAVMRLEFPSASGSLQESFLKRKKSFIQKSLERVEEIKNRERKNEKPEAKPFQRRKSEKLSRQKESFLLPGKKGAVVNQLKKVGEVKVSSPEDRKAGKVEMHQRTSRLYNQLEEVKTRKEEKKRQETSAKNREKAKEFQKKMLEKLRAKKTGKTP</sequence>
<feature type="region of interest" description="Disordered" evidence="5">
    <location>
        <begin position="1320"/>
        <end position="1339"/>
    </location>
</feature>
<evidence type="ECO:0000256" key="5">
    <source>
        <dbReference type="SAM" id="MobiDB-lite"/>
    </source>
</evidence>
<feature type="region of interest" description="Disordered" evidence="5">
    <location>
        <begin position="356"/>
        <end position="391"/>
    </location>
</feature>
<feature type="compositionally biased region" description="Polar residues" evidence="5">
    <location>
        <begin position="669"/>
        <end position="683"/>
    </location>
</feature>
<dbReference type="GO" id="GO:0005813">
    <property type="term" value="C:centrosome"/>
    <property type="evidence" value="ECO:0007669"/>
    <property type="project" value="UniProtKB-SubCell"/>
</dbReference>
<comment type="subcellular location">
    <subcellularLocation>
        <location evidence="1">Cytoplasm</location>
        <location evidence="1">Cytoskeleton</location>
        <location evidence="1">Microtubule organizing center</location>
        <location evidence="1">Centrosome</location>
    </subcellularLocation>
</comment>
<protein>
    <recommendedName>
        <fullName evidence="6">ALMS motif domain-containing protein</fullName>
    </recommendedName>
</protein>
<dbReference type="Pfam" id="PF15309">
    <property type="entry name" value="ALMS_motif"/>
    <property type="match status" value="1"/>
</dbReference>
<feature type="coiled-coil region" evidence="4">
    <location>
        <begin position="890"/>
        <end position="955"/>
    </location>
</feature>
<feature type="compositionally biased region" description="Basic and acidic residues" evidence="5">
    <location>
        <begin position="1692"/>
        <end position="1708"/>
    </location>
</feature>
<keyword evidence="2" id="KW-0963">Cytoplasm</keyword>
<dbReference type="PANTHER" id="PTHR21553:SF26">
    <property type="entry name" value="ALMS MOTIF DOMAIN-CONTAINING PROTEIN"/>
    <property type="match status" value="1"/>
</dbReference>
<dbReference type="GO" id="GO:0046599">
    <property type="term" value="P:regulation of centriole replication"/>
    <property type="evidence" value="ECO:0007669"/>
    <property type="project" value="TreeGrafter"/>
</dbReference>
<dbReference type="InterPro" id="IPR029299">
    <property type="entry name" value="ALMS_motif"/>
</dbReference>
<dbReference type="GO" id="GO:0005829">
    <property type="term" value="C:cytosol"/>
    <property type="evidence" value="ECO:0007669"/>
    <property type="project" value="TreeGrafter"/>
</dbReference>
<evidence type="ECO:0000313" key="8">
    <source>
        <dbReference type="Proteomes" id="UP000016666"/>
    </source>
</evidence>
<feature type="region of interest" description="Disordered" evidence="5">
    <location>
        <begin position="1130"/>
        <end position="1159"/>
    </location>
</feature>
<evidence type="ECO:0000259" key="6">
    <source>
        <dbReference type="Pfam" id="PF15309"/>
    </source>
</evidence>
<feature type="domain" description="ALMS motif" evidence="6">
    <location>
        <begin position="1619"/>
        <end position="1753"/>
    </location>
</feature>
<reference evidence="7" key="2">
    <citation type="submission" date="2025-08" db="UniProtKB">
        <authorList>
            <consortium name="Ensembl"/>
        </authorList>
    </citation>
    <scope>IDENTIFICATION</scope>
</reference>
<keyword evidence="4" id="KW-0175">Coiled coil</keyword>
<feature type="compositionally biased region" description="Polar residues" evidence="5">
    <location>
        <begin position="828"/>
        <end position="841"/>
    </location>
</feature>
<feature type="region of interest" description="Disordered" evidence="5">
    <location>
        <begin position="1583"/>
        <end position="1604"/>
    </location>
</feature>
<feature type="region of interest" description="Disordered" evidence="5">
    <location>
        <begin position="828"/>
        <end position="853"/>
    </location>
</feature>
<dbReference type="Proteomes" id="UP000016666">
    <property type="component" value="Chromosome 1"/>
</dbReference>
<feature type="coiled-coil region" evidence="4">
    <location>
        <begin position="97"/>
        <end position="138"/>
    </location>
</feature>
<dbReference type="Ensembl" id="ENSAPLT00000015429.2">
    <property type="protein sequence ID" value="ENSAPLP00000014647.2"/>
    <property type="gene ID" value="ENSAPLG00000014794.2"/>
</dbReference>
<feature type="region of interest" description="Disordered" evidence="5">
    <location>
        <begin position="1636"/>
        <end position="1672"/>
    </location>
</feature>
<feature type="region of interest" description="Disordered" evidence="5">
    <location>
        <begin position="532"/>
        <end position="576"/>
    </location>
</feature>
<dbReference type="HOGENOM" id="CLU_423666_0_0_1"/>
<keyword evidence="3" id="KW-0206">Cytoskeleton</keyword>
<evidence type="ECO:0000256" key="2">
    <source>
        <dbReference type="ARBA" id="ARBA00022490"/>
    </source>
</evidence>
<dbReference type="GO" id="GO:0005814">
    <property type="term" value="C:centriole"/>
    <property type="evidence" value="ECO:0007669"/>
    <property type="project" value="TreeGrafter"/>
</dbReference>
<feature type="compositionally biased region" description="Basic and acidic residues" evidence="5">
    <location>
        <begin position="376"/>
        <end position="385"/>
    </location>
</feature>
<feature type="compositionally biased region" description="Polar residues" evidence="5">
    <location>
        <begin position="356"/>
        <end position="366"/>
    </location>
</feature>
<feature type="coiled-coil region" evidence="4">
    <location>
        <begin position="218"/>
        <end position="276"/>
    </location>
</feature>
<evidence type="ECO:0000313" key="7">
    <source>
        <dbReference type="Ensembl" id="ENSAPLP00000014647.2"/>
    </source>
</evidence>
<dbReference type="PANTHER" id="PTHR21553">
    <property type="entry name" value="ALMS1-RELATED"/>
    <property type="match status" value="1"/>
</dbReference>
<feature type="compositionally biased region" description="Basic and acidic residues" evidence="5">
    <location>
        <begin position="1718"/>
        <end position="1751"/>
    </location>
</feature>
<accession>U3J570</accession>
<evidence type="ECO:0000256" key="4">
    <source>
        <dbReference type="SAM" id="Coils"/>
    </source>
</evidence>
<feature type="region of interest" description="Disordered" evidence="5">
    <location>
        <begin position="1539"/>
        <end position="1562"/>
    </location>
</feature>
<keyword evidence="8" id="KW-1185">Reference proteome</keyword>
<name>U3J570_ANAPP</name>
<reference evidence="7" key="3">
    <citation type="submission" date="2025-09" db="UniProtKB">
        <authorList>
            <consortium name="Ensembl"/>
        </authorList>
    </citation>
    <scope>IDENTIFICATION</scope>
</reference>
<feature type="coiled-coil region" evidence="4">
    <location>
        <begin position="581"/>
        <end position="619"/>
    </location>
</feature>
<feature type="compositionally biased region" description="Polar residues" evidence="5">
    <location>
        <begin position="1093"/>
        <end position="1106"/>
    </location>
</feature>